<evidence type="ECO:0000256" key="1">
    <source>
        <dbReference type="SAM" id="MobiDB-lite"/>
    </source>
</evidence>
<dbReference type="Proteomes" id="UP000799764">
    <property type="component" value="Unassembled WGS sequence"/>
</dbReference>
<sequence length="162" mass="17961">MSQQSNTKEVWLRLTNKALKQERRQALQIGRDSVAAGDHLVETPQESNQMQISSHSLDEARGAARTPGAKPEAPTMRPTSSHASDPADANLLGKMCHAPIVELNTSSKRSKDPQTFQHELDAPSAEGHVDNDGKGTCPLLYFYEILYKLRELDALPKIERMD</sequence>
<comment type="caution">
    <text evidence="2">The sequence shown here is derived from an EMBL/GenBank/DDBJ whole genome shotgun (WGS) entry which is preliminary data.</text>
</comment>
<gene>
    <name evidence="2" type="ORF">P171DRAFT_526129</name>
</gene>
<accession>A0A9P4U4Y4</accession>
<evidence type="ECO:0000313" key="2">
    <source>
        <dbReference type="EMBL" id="KAF2438454.1"/>
    </source>
</evidence>
<proteinExistence type="predicted"/>
<dbReference type="AlphaFoldDB" id="A0A9P4U4Y4"/>
<keyword evidence="3" id="KW-1185">Reference proteome</keyword>
<organism evidence="2 3">
    <name type="scientific">Karstenula rhodostoma CBS 690.94</name>
    <dbReference type="NCBI Taxonomy" id="1392251"/>
    <lineage>
        <taxon>Eukaryota</taxon>
        <taxon>Fungi</taxon>
        <taxon>Dikarya</taxon>
        <taxon>Ascomycota</taxon>
        <taxon>Pezizomycotina</taxon>
        <taxon>Dothideomycetes</taxon>
        <taxon>Pleosporomycetidae</taxon>
        <taxon>Pleosporales</taxon>
        <taxon>Massarineae</taxon>
        <taxon>Didymosphaeriaceae</taxon>
        <taxon>Karstenula</taxon>
    </lineage>
</organism>
<dbReference type="EMBL" id="MU001512">
    <property type="protein sequence ID" value="KAF2438454.1"/>
    <property type="molecule type" value="Genomic_DNA"/>
</dbReference>
<feature type="region of interest" description="Disordered" evidence="1">
    <location>
        <begin position="33"/>
        <end position="91"/>
    </location>
</feature>
<name>A0A9P4U4Y4_9PLEO</name>
<evidence type="ECO:0000313" key="3">
    <source>
        <dbReference type="Proteomes" id="UP000799764"/>
    </source>
</evidence>
<feature type="compositionally biased region" description="Polar residues" evidence="1">
    <location>
        <begin position="44"/>
        <end position="55"/>
    </location>
</feature>
<reference evidence="2" key="1">
    <citation type="journal article" date="2020" name="Stud. Mycol.">
        <title>101 Dothideomycetes genomes: a test case for predicting lifestyles and emergence of pathogens.</title>
        <authorList>
            <person name="Haridas S."/>
            <person name="Albert R."/>
            <person name="Binder M."/>
            <person name="Bloem J."/>
            <person name="Labutti K."/>
            <person name="Salamov A."/>
            <person name="Andreopoulos B."/>
            <person name="Baker S."/>
            <person name="Barry K."/>
            <person name="Bills G."/>
            <person name="Bluhm B."/>
            <person name="Cannon C."/>
            <person name="Castanera R."/>
            <person name="Culley D."/>
            <person name="Daum C."/>
            <person name="Ezra D."/>
            <person name="Gonzalez J."/>
            <person name="Henrissat B."/>
            <person name="Kuo A."/>
            <person name="Liang C."/>
            <person name="Lipzen A."/>
            <person name="Lutzoni F."/>
            <person name="Magnuson J."/>
            <person name="Mondo S."/>
            <person name="Nolan M."/>
            <person name="Ohm R."/>
            <person name="Pangilinan J."/>
            <person name="Park H.-J."/>
            <person name="Ramirez L."/>
            <person name="Alfaro M."/>
            <person name="Sun H."/>
            <person name="Tritt A."/>
            <person name="Yoshinaga Y."/>
            <person name="Zwiers L.-H."/>
            <person name="Turgeon B."/>
            <person name="Goodwin S."/>
            <person name="Spatafora J."/>
            <person name="Crous P."/>
            <person name="Grigoriev I."/>
        </authorList>
    </citation>
    <scope>NUCLEOTIDE SEQUENCE</scope>
    <source>
        <strain evidence="2">CBS 690.94</strain>
    </source>
</reference>
<dbReference type="OrthoDB" id="10413373at2759"/>
<feature type="non-terminal residue" evidence="2">
    <location>
        <position position="1"/>
    </location>
</feature>
<protein>
    <submittedName>
        <fullName evidence="2">Uncharacterized protein</fullName>
    </submittedName>
</protein>